<dbReference type="InterPro" id="IPR001464">
    <property type="entry name" value="Annexin"/>
</dbReference>
<dbReference type="GO" id="GO:0009408">
    <property type="term" value="P:response to heat"/>
    <property type="evidence" value="ECO:0007669"/>
    <property type="project" value="TreeGrafter"/>
</dbReference>
<comment type="domain">
    <text evidence="7">A pair of annexin repeats may form one binding site for calcium and phospholipid.</text>
</comment>
<dbReference type="PANTHER" id="PTHR10502:SF104">
    <property type="entry name" value="ANNEXIN D1"/>
    <property type="match status" value="1"/>
</dbReference>
<keyword evidence="5 7" id="KW-0111">Calcium/phospholipid-binding</keyword>
<dbReference type="SUPFAM" id="SSF47874">
    <property type="entry name" value="Annexin"/>
    <property type="match status" value="1"/>
</dbReference>
<dbReference type="OMA" id="ASNWVIM"/>
<dbReference type="Pfam" id="PF00191">
    <property type="entry name" value="Annexin"/>
    <property type="match status" value="4"/>
</dbReference>
<feature type="binding site" evidence="6">
    <location>
        <position position="232"/>
    </location>
    <ligand>
        <name>Ca(2+)</name>
        <dbReference type="ChEBI" id="CHEBI:29108"/>
        <label>1</label>
    </ligand>
</feature>
<feature type="non-terminal residue" evidence="8">
    <location>
        <position position="1"/>
    </location>
</feature>
<dbReference type="GO" id="GO:0009414">
    <property type="term" value="P:response to water deprivation"/>
    <property type="evidence" value="ECO:0007669"/>
    <property type="project" value="TreeGrafter"/>
</dbReference>
<protein>
    <recommendedName>
        <fullName evidence="7">Annexin</fullName>
    </recommendedName>
</protein>
<dbReference type="GO" id="GO:0005509">
    <property type="term" value="F:calcium ion binding"/>
    <property type="evidence" value="ECO:0007669"/>
    <property type="project" value="InterPro"/>
</dbReference>
<feature type="binding site" evidence="6">
    <location>
        <position position="272"/>
    </location>
    <ligand>
        <name>Ca(2+)</name>
        <dbReference type="ChEBI" id="CHEBI:29108"/>
        <label>1</label>
    </ligand>
</feature>
<gene>
    <name evidence="8" type="ORF">KI387_031267</name>
</gene>
<proteinExistence type="inferred from homology"/>
<dbReference type="GO" id="GO:0009651">
    <property type="term" value="P:response to salt stress"/>
    <property type="evidence" value="ECO:0007669"/>
    <property type="project" value="TreeGrafter"/>
</dbReference>
<dbReference type="EMBL" id="JAHRHJ020000010">
    <property type="protein sequence ID" value="KAH9299585.1"/>
    <property type="molecule type" value="Genomic_DNA"/>
</dbReference>
<dbReference type="PRINTS" id="PR01814">
    <property type="entry name" value="ANNEXINPLANT"/>
</dbReference>
<dbReference type="GO" id="GO:0009409">
    <property type="term" value="P:response to cold"/>
    <property type="evidence" value="ECO:0007669"/>
    <property type="project" value="TreeGrafter"/>
</dbReference>
<dbReference type="Proteomes" id="UP000824469">
    <property type="component" value="Unassembled WGS sequence"/>
</dbReference>
<dbReference type="PROSITE" id="PS00223">
    <property type="entry name" value="ANNEXIN_1"/>
    <property type="match status" value="1"/>
</dbReference>
<dbReference type="PROSITE" id="PS51897">
    <property type="entry name" value="ANNEXIN_2"/>
    <property type="match status" value="4"/>
</dbReference>
<evidence type="ECO:0000313" key="8">
    <source>
        <dbReference type="EMBL" id="KAH9299585.1"/>
    </source>
</evidence>
<feature type="binding site" evidence="6">
    <location>
        <position position="273"/>
    </location>
    <ligand>
        <name>Ca(2+)</name>
        <dbReference type="ChEBI" id="CHEBI:29108"/>
        <label>1</label>
    </ligand>
</feature>
<keyword evidence="1 6" id="KW-0479">Metal-binding</keyword>
<feature type="binding site" evidence="6">
    <location>
        <position position="270"/>
    </location>
    <ligand>
        <name>Ca(2+)</name>
        <dbReference type="ChEBI" id="CHEBI:29108"/>
        <label>1</label>
    </ligand>
</feature>
<dbReference type="FunFam" id="1.10.220.10:FF:000009">
    <property type="entry name" value="Annexin"/>
    <property type="match status" value="1"/>
</dbReference>
<dbReference type="Gene3D" id="1.10.220.10">
    <property type="entry name" value="Annexin"/>
    <property type="match status" value="4"/>
</dbReference>
<feature type="binding site" evidence="6">
    <location>
        <position position="42"/>
    </location>
    <ligand>
        <name>Ca(2+)</name>
        <dbReference type="ChEBI" id="CHEBI:29108"/>
        <label>1</label>
    </ligand>
</feature>
<evidence type="ECO:0000256" key="1">
    <source>
        <dbReference type="ARBA" id="ARBA00022723"/>
    </source>
</evidence>
<sequence length="290" mass="33372">WGTNEDLIIQILGHRTSAQRKLIRQTYFELYGEDLLMRLESELSSDFERAVFLWVIDPADRDAVLAHEAIRRWNPKNKSLLEISCARTASELLMVRQAYHIRYKKSLEEDIAAHTTGDFRKLLVALVSSYRYGGPEVDMRLAKSEAKQLHEAITNKTVNHEEVIRIISTRSKPHLNATFNHYRDEYGHHINKALKSESPDDFQDTLRIVIRCICCPEVHFTKVLRLSTENLGTDENALTRVVVTRAEVDMKLIKENYFKRTSKKLGHAIAAETSGNYQDFLLTLTGKDDA</sequence>
<dbReference type="GO" id="GO:0005544">
    <property type="term" value="F:calcium-dependent phospholipid binding"/>
    <property type="evidence" value="ECO:0007669"/>
    <property type="project" value="UniProtKB-KW"/>
</dbReference>
<comment type="caution">
    <text evidence="8">The sequence shown here is derived from an EMBL/GenBank/DDBJ whole genome shotgun (WGS) entry which is preliminary data.</text>
</comment>
<dbReference type="AlphaFoldDB" id="A0AA38CFI5"/>
<dbReference type="InterPro" id="IPR009118">
    <property type="entry name" value="AnnexinD_plant"/>
</dbReference>
<comment type="similarity">
    <text evidence="7">Belongs to the annexin family.</text>
</comment>
<dbReference type="SMART" id="SM00335">
    <property type="entry name" value="ANX"/>
    <property type="match status" value="4"/>
</dbReference>
<dbReference type="InterPro" id="IPR018252">
    <property type="entry name" value="Annexin_repeat_CS"/>
</dbReference>
<dbReference type="PANTHER" id="PTHR10502">
    <property type="entry name" value="ANNEXIN"/>
    <property type="match status" value="1"/>
</dbReference>
<dbReference type="PRINTS" id="PR00196">
    <property type="entry name" value="ANNEXIN"/>
</dbReference>
<keyword evidence="2 7" id="KW-0677">Repeat</keyword>
<evidence type="ECO:0000256" key="7">
    <source>
        <dbReference type="RuleBase" id="RU003540"/>
    </source>
</evidence>
<keyword evidence="9" id="KW-1185">Reference proteome</keyword>
<dbReference type="GO" id="GO:0005737">
    <property type="term" value="C:cytoplasm"/>
    <property type="evidence" value="ECO:0007669"/>
    <property type="project" value="TreeGrafter"/>
</dbReference>
<dbReference type="FunFam" id="1.10.220.10:FF:000006">
    <property type="entry name" value="Annexin"/>
    <property type="match status" value="1"/>
</dbReference>
<accession>A0AA38CFI5</accession>
<evidence type="ECO:0000256" key="4">
    <source>
        <dbReference type="ARBA" id="ARBA00023216"/>
    </source>
</evidence>
<dbReference type="InterPro" id="IPR018502">
    <property type="entry name" value="Annexin_repeat"/>
</dbReference>
<name>A0AA38CFI5_TAXCH</name>
<dbReference type="GO" id="GO:0001786">
    <property type="term" value="F:phosphatidylserine binding"/>
    <property type="evidence" value="ECO:0007669"/>
    <property type="project" value="TreeGrafter"/>
</dbReference>
<keyword evidence="4 7" id="KW-0041">Annexin</keyword>
<reference evidence="8 9" key="1">
    <citation type="journal article" date="2021" name="Nat. Plants">
        <title>The Taxus genome provides insights into paclitaxel biosynthesis.</title>
        <authorList>
            <person name="Xiong X."/>
            <person name="Gou J."/>
            <person name="Liao Q."/>
            <person name="Li Y."/>
            <person name="Zhou Q."/>
            <person name="Bi G."/>
            <person name="Li C."/>
            <person name="Du R."/>
            <person name="Wang X."/>
            <person name="Sun T."/>
            <person name="Guo L."/>
            <person name="Liang H."/>
            <person name="Lu P."/>
            <person name="Wu Y."/>
            <person name="Zhang Z."/>
            <person name="Ro D.K."/>
            <person name="Shang Y."/>
            <person name="Huang S."/>
            <person name="Yan J."/>
        </authorList>
    </citation>
    <scope>NUCLEOTIDE SEQUENCE [LARGE SCALE GENOMIC DNA]</scope>
    <source>
        <strain evidence="8">Ta-2019</strain>
    </source>
</reference>
<organism evidence="8 9">
    <name type="scientific">Taxus chinensis</name>
    <name type="common">Chinese yew</name>
    <name type="synonym">Taxus wallichiana var. chinensis</name>
    <dbReference type="NCBI Taxonomy" id="29808"/>
    <lineage>
        <taxon>Eukaryota</taxon>
        <taxon>Viridiplantae</taxon>
        <taxon>Streptophyta</taxon>
        <taxon>Embryophyta</taxon>
        <taxon>Tracheophyta</taxon>
        <taxon>Spermatophyta</taxon>
        <taxon>Pinopsida</taxon>
        <taxon>Pinidae</taxon>
        <taxon>Conifers II</taxon>
        <taxon>Cupressales</taxon>
        <taxon>Taxaceae</taxon>
        <taxon>Taxus</taxon>
    </lineage>
</organism>
<evidence type="ECO:0000256" key="2">
    <source>
        <dbReference type="ARBA" id="ARBA00022737"/>
    </source>
</evidence>
<keyword evidence="3 6" id="KW-0106">Calcium</keyword>
<evidence type="ECO:0000256" key="3">
    <source>
        <dbReference type="ARBA" id="ARBA00022837"/>
    </source>
</evidence>
<dbReference type="GO" id="GO:0005886">
    <property type="term" value="C:plasma membrane"/>
    <property type="evidence" value="ECO:0007669"/>
    <property type="project" value="TreeGrafter"/>
</dbReference>
<dbReference type="InterPro" id="IPR037104">
    <property type="entry name" value="Annexin_sf"/>
</dbReference>
<evidence type="ECO:0000256" key="5">
    <source>
        <dbReference type="ARBA" id="ARBA00023302"/>
    </source>
</evidence>
<feature type="binding site" evidence="6">
    <location>
        <position position="2"/>
    </location>
    <ligand>
        <name>Ca(2+)</name>
        <dbReference type="ChEBI" id="CHEBI:29108"/>
        <label>1</label>
    </ligand>
</feature>
<evidence type="ECO:0000256" key="6">
    <source>
        <dbReference type="PIRSR" id="PIRSR609118-1"/>
    </source>
</evidence>
<dbReference type="FunFam" id="1.10.220.10:FF:000001">
    <property type="entry name" value="Annexin"/>
    <property type="match status" value="1"/>
</dbReference>
<evidence type="ECO:0000313" key="9">
    <source>
        <dbReference type="Proteomes" id="UP000824469"/>
    </source>
</evidence>